<feature type="region of interest" description="Disordered" evidence="1">
    <location>
        <begin position="198"/>
        <end position="228"/>
    </location>
</feature>
<name>A0ABS3A666_9VIBR</name>
<keyword evidence="3" id="KW-1185">Reference proteome</keyword>
<evidence type="ECO:0000256" key="1">
    <source>
        <dbReference type="SAM" id="MobiDB-lite"/>
    </source>
</evidence>
<evidence type="ECO:0000313" key="3">
    <source>
        <dbReference type="Proteomes" id="UP000779070"/>
    </source>
</evidence>
<comment type="caution">
    <text evidence="2">The sequence shown here is derived from an EMBL/GenBank/DDBJ whole genome shotgun (WGS) entry which is preliminary data.</text>
</comment>
<organism evidence="2 3">
    <name type="scientific">Vibrio neptunius</name>
    <dbReference type="NCBI Taxonomy" id="170651"/>
    <lineage>
        <taxon>Bacteria</taxon>
        <taxon>Pseudomonadati</taxon>
        <taxon>Pseudomonadota</taxon>
        <taxon>Gammaproteobacteria</taxon>
        <taxon>Vibrionales</taxon>
        <taxon>Vibrionaceae</taxon>
        <taxon>Vibrio</taxon>
    </lineage>
</organism>
<proteinExistence type="predicted"/>
<accession>A0ABS3A666</accession>
<gene>
    <name evidence="2" type="ORF">JYA62_20195</name>
</gene>
<sequence>MNKPTSLQRQSIDVQFLQELIDCSHLELKISSLNELRYQSIAFDDSSMMKWLNSHHVSRSLKRNFYIIVKRFKEQSELGIFIGVYDSRIRRLHPLLLEPRTEDSTHVNTDRLMSIVTYIALYFLSTYPDSHGVYIINPPNTFRSKYGLYGYKLLDYGYGQDEPAMFGTFDSLYERQQDVLFEMLLDHELDLLASSQAHCPAPQTNKPKLRSTTRTDLTFGPLSKANSS</sequence>
<evidence type="ECO:0000313" key="2">
    <source>
        <dbReference type="EMBL" id="MBN3579981.1"/>
    </source>
</evidence>
<dbReference type="RefSeq" id="WP_206371775.1">
    <property type="nucleotide sequence ID" value="NZ_CAWPTM010000108.1"/>
</dbReference>
<dbReference type="EMBL" id="JAFHLB010000034">
    <property type="protein sequence ID" value="MBN3579981.1"/>
    <property type="molecule type" value="Genomic_DNA"/>
</dbReference>
<reference evidence="2 3" key="1">
    <citation type="submission" date="2021-02" db="EMBL/GenBank/DDBJ databases">
        <title>Draft Genome Sequences of 5 Vibrio neptunius Strains Isolated From of Bivalve Hatcheries.</title>
        <authorList>
            <person name="Galvis F."/>
            <person name="Barja J.L."/>
            <person name="Lemos M.L."/>
            <person name="Balado M."/>
        </authorList>
    </citation>
    <scope>NUCLEOTIDE SEQUENCE [LARGE SCALE GENOMIC DNA]</scope>
    <source>
        <strain evidence="2 3">PP-145.98</strain>
    </source>
</reference>
<feature type="compositionally biased region" description="Polar residues" evidence="1">
    <location>
        <begin position="198"/>
        <end position="216"/>
    </location>
</feature>
<protein>
    <submittedName>
        <fullName evidence="2">Uncharacterized protein</fullName>
    </submittedName>
</protein>
<dbReference type="Proteomes" id="UP000779070">
    <property type="component" value="Unassembled WGS sequence"/>
</dbReference>